<name>A0A087BJX3_9BIFI</name>
<evidence type="ECO:0000313" key="1">
    <source>
        <dbReference type="EMBL" id="KFI71323.1"/>
    </source>
</evidence>
<dbReference type="EMBL" id="JGZD01000014">
    <property type="protein sequence ID" value="KFI71323.1"/>
    <property type="molecule type" value="Genomic_DNA"/>
</dbReference>
<dbReference type="eggNOG" id="COG4279">
    <property type="taxonomic scope" value="Bacteria"/>
</dbReference>
<accession>A0A087BJX3</accession>
<dbReference type="RefSeq" id="WP_022861654.1">
    <property type="nucleotide sequence ID" value="NZ_JGZD01000014.1"/>
</dbReference>
<dbReference type="AlphaFoldDB" id="A0A087BJX3"/>
<dbReference type="Proteomes" id="UP000029014">
    <property type="component" value="Unassembled WGS sequence"/>
</dbReference>
<protein>
    <submittedName>
        <fullName evidence="1">Uncharacterized protein</fullName>
    </submittedName>
</protein>
<reference evidence="1 2" key="1">
    <citation type="submission" date="2014-03" db="EMBL/GenBank/DDBJ databases">
        <title>Genomics of Bifidobacteria.</title>
        <authorList>
            <person name="Ventura M."/>
            <person name="Milani C."/>
            <person name="Lugli G.A."/>
        </authorList>
    </citation>
    <scope>NUCLEOTIDE SEQUENCE [LARGE SCALE GENOMIC DNA]</scope>
    <source>
        <strain evidence="1 2">LMG 11592</strain>
    </source>
</reference>
<comment type="caution">
    <text evidence="1">The sequence shown here is derived from an EMBL/GenBank/DDBJ whole genome shotgun (WGS) entry which is preliminary data.</text>
</comment>
<organism evidence="1 2">
    <name type="scientific">Bifidobacterium minimum</name>
    <dbReference type="NCBI Taxonomy" id="1693"/>
    <lineage>
        <taxon>Bacteria</taxon>
        <taxon>Bacillati</taxon>
        <taxon>Actinomycetota</taxon>
        <taxon>Actinomycetes</taxon>
        <taxon>Bifidobacteriales</taxon>
        <taxon>Bifidobacteriaceae</taxon>
        <taxon>Bifidobacterium</taxon>
    </lineage>
</organism>
<sequence>MDENTNSSDDRVTDPFLADDAEQWNDPDELDNLCALSPVVASIMRMQSLEMDGDFPDDPREAAADLSAFASNGIIGMGGLDGPCFLWNHMIADIATMDDARRTDSPVAPPEDAARVMDTPIRWYLDACESSPDADAETHTPPVFHMDTQVLAGVDAVVGNALSSTHWLDATRNLALALDTTIDFIGSVNDDNNEVFDYLLHLIQQIRLYMTSVAEHADTITSIQAMAVLVEAACDGPMLLNPVQLMLLVSCGLPFAKWDDTRVIAYDALARVTRAMKELSREADQDPTNPMVITRAGETLTFRDCVTRAQMRFTKAALLLKHDLLRMAGDDDQADAMLLDHPAMAPLADAYAARLLSQDKWDELRRFSALMEHDHPDMDPLLFPPDLVPLGWASIQDMALAECGSFDELSARYRRRVIASGPKSDDPHLITVLRSISGPQWPRQVELIVHEFEAEDGCGMRGSRNGLYERILIDNHLCEPAWRYANRHPGAKLTLAPVFARTHPQEARATILGRAGLADDSLQGLSDGTISDGTIIRAMRRYYHAFGKKEARDLAERMLPRSGTRARLCQWLAGFVNSGKD</sequence>
<gene>
    <name evidence="1" type="ORF">BMIN_1623</name>
</gene>
<proteinExistence type="predicted"/>
<evidence type="ECO:0000313" key="2">
    <source>
        <dbReference type="Proteomes" id="UP000029014"/>
    </source>
</evidence>
<keyword evidence="2" id="KW-1185">Reference proteome</keyword>